<name>A0A344LSH3_9FLAO</name>
<evidence type="ECO:0000313" key="1">
    <source>
        <dbReference type="EMBL" id="AXB56865.1"/>
    </source>
</evidence>
<dbReference type="Proteomes" id="UP000251561">
    <property type="component" value="Chromosome"/>
</dbReference>
<dbReference type="AlphaFoldDB" id="A0A344LSH3"/>
<dbReference type="OrthoDB" id="1303571at2"/>
<accession>A0A344LSH3</accession>
<organism evidence="1 2">
    <name type="scientific">Flavobacterium fluviale</name>
    <dbReference type="NCBI Taxonomy" id="2249356"/>
    <lineage>
        <taxon>Bacteria</taxon>
        <taxon>Pseudomonadati</taxon>
        <taxon>Bacteroidota</taxon>
        <taxon>Flavobacteriia</taxon>
        <taxon>Flavobacteriales</taxon>
        <taxon>Flavobacteriaceae</taxon>
        <taxon>Flavobacterium</taxon>
    </lineage>
</organism>
<evidence type="ECO:0000313" key="2">
    <source>
        <dbReference type="Proteomes" id="UP000251561"/>
    </source>
</evidence>
<dbReference type="KEGG" id="ffl:HYN86_09785"/>
<keyword evidence="2" id="KW-1185">Reference proteome</keyword>
<gene>
    <name evidence="1" type="ORF">HYN86_09785</name>
</gene>
<protein>
    <submittedName>
        <fullName evidence="1">Uncharacterized protein</fullName>
    </submittedName>
</protein>
<sequence>MTNCFKKHWILIIGMLLLSNLSISQSFISFDSENPGVYKPNGRYFMVHLNPISSLAAECTSQTIKLDIGNLTYLPGSNGPLPQGVVINPVTDSNGLTILTITGIVNDGKQGSSLAFDVAMQFKPGTCDGVKQIITATTTNVGCNVASNQSGSIEAISLSPNNAIVEMNENYEKQPFCPRKIIKYTMHASNPLNQGFNIGKVKLRVEVEKCATVMGVYKNNTYASVNPVITSNGSVQIVEFDVPDIMLSIYGNTKSYDIYIVYPCLNGNNSDCTTGRKYISVSMTGEKMGCGIPFETEKVTKSHLISTESATCGNVNCIPGGDVGEIEKIALYNSSGTFACPVACLNAWDRAVVRLSIPPFNPNFTNRVATVDIPNGIIISTAFVNEANSCGTPYIINYIDAQGNKQSRPFSGTLTRKIEFITDCIISTPQSQFCIDFNYDPVSPPASGSYLGFYFTYTSNGAKVIEGAYGATIEQCFSNALLVKQVRKASQKVFENNYNASAIPGELMIYRQEIYNLGTGDNNNVTIDKIDPNLVYAGGFKYAYQQGTINDPKVFTPLLGKNSFTLPELGTVNVSVPAIGESGTVTLSGFNFPCTVKKLFIEYNVIVKNNVIAGTKIPNFATLTGSSRPSVTPTNNITIAAFTYVKNKMFVKCSLANEWNESGINVKNEEVVDFKMQFSNAGSTPVVLSELLNLKPQLGDLYELGSNPRKSTFNVNYYCDSPEVFVNGVLTQGVSFEYALNSPTMDRSMLCPESTSGNSPNWISTCDNANWFKVNFPNNFRILPGDYVDVIYKGKISGAVGTAYNSFAFSAADCSILSANSNTLVLTNDNTGIGCNSCTLTNPYSGDMKNLFVNLLKNILTRKINGETDSQINGSSPEELIALMPYIKNGGGNKIYNFSSTMNAENKITTIKFSFTANSENDVTFLEEKGLDYNPEVGAINPSYLNIDLTLFDSTNQDQYFTTCRKTLDDHGTVVSDCNSKTQVKNIDFCPTRFCHPMNGEIKTGE</sequence>
<dbReference type="EMBL" id="CP030261">
    <property type="protein sequence ID" value="AXB56865.1"/>
    <property type="molecule type" value="Genomic_DNA"/>
</dbReference>
<reference evidence="1 2" key="1">
    <citation type="submission" date="2018-06" db="EMBL/GenBank/DDBJ databases">
        <title>Genome sequencing of Flavobacterium.</title>
        <authorList>
            <person name="Baek M.-G."/>
            <person name="Yi H."/>
        </authorList>
    </citation>
    <scope>NUCLEOTIDE SEQUENCE [LARGE SCALE GENOMIC DNA]</scope>
    <source>
        <strain evidence="1 2">HYN0086</strain>
    </source>
</reference>
<proteinExistence type="predicted"/>
<dbReference type="RefSeq" id="WP_113677850.1">
    <property type="nucleotide sequence ID" value="NZ_CP030261.1"/>
</dbReference>